<evidence type="ECO:0000313" key="1">
    <source>
        <dbReference type="EMBL" id="RXH99155.1"/>
    </source>
</evidence>
<dbReference type="Proteomes" id="UP000290289">
    <property type="component" value="Chromosome 5"/>
</dbReference>
<reference evidence="1 2" key="1">
    <citation type="submission" date="2018-10" db="EMBL/GenBank/DDBJ databases">
        <title>A high-quality apple genome assembly.</title>
        <authorList>
            <person name="Hu J."/>
        </authorList>
    </citation>
    <scope>NUCLEOTIDE SEQUENCE [LARGE SCALE GENOMIC DNA]</scope>
    <source>
        <strain evidence="2">cv. HFTH1</strain>
        <tissue evidence="1">Young leaf</tissue>
    </source>
</reference>
<feature type="non-terminal residue" evidence="1">
    <location>
        <position position="1"/>
    </location>
</feature>
<organism evidence="1 2">
    <name type="scientific">Malus domestica</name>
    <name type="common">Apple</name>
    <name type="synonym">Pyrus malus</name>
    <dbReference type="NCBI Taxonomy" id="3750"/>
    <lineage>
        <taxon>Eukaryota</taxon>
        <taxon>Viridiplantae</taxon>
        <taxon>Streptophyta</taxon>
        <taxon>Embryophyta</taxon>
        <taxon>Tracheophyta</taxon>
        <taxon>Spermatophyta</taxon>
        <taxon>Magnoliopsida</taxon>
        <taxon>eudicotyledons</taxon>
        <taxon>Gunneridae</taxon>
        <taxon>Pentapetalae</taxon>
        <taxon>rosids</taxon>
        <taxon>fabids</taxon>
        <taxon>Rosales</taxon>
        <taxon>Rosaceae</taxon>
        <taxon>Amygdaloideae</taxon>
        <taxon>Maleae</taxon>
        <taxon>Malus</taxon>
    </lineage>
</organism>
<proteinExistence type="predicted"/>
<accession>A0A498JVF7</accession>
<evidence type="ECO:0000313" key="2">
    <source>
        <dbReference type="Proteomes" id="UP000290289"/>
    </source>
</evidence>
<dbReference type="AlphaFoldDB" id="A0A498JVF7"/>
<dbReference type="EMBL" id="RDQH01000331">
    <property type="protein sequence ID" value="RXH99155.1"/>
    <property type="molecule type" value="Genomic_DNA"/>
</dbReference>
<sequence length="91" mass="10198">KCGGELVDRPRRYHRLTVAIVTEKGGAKQRNQEEVLALEGGLRLIVYESDQFLCDSEWKLKCKISVTKCVSHAWQSDGYGGTSDRGGRRLS</sequence>
<keyword evidence="2" id="KW-1185">Reference proteome</keyword>
<gene>
    <name evidence="1" type="ORF">DVH24_011480</name>
</gene>
<comment type="caution">
    <text evidence="1">The sequence shown here is derived from an EMBL/GenBank/DDBJ whole genome shotgun (WGS) entry which is preliminary data.</text>
</comment>
<protein>
    <submittedName>
        <fullName evidence="1">Uncharacterized protein</fullName>
    </submittedName>
</protein>
<name>A0A498JVF7_MALDO</name>